<feature type="compositionally biased region" description="Polar residues" evidence="1">
    <location>
        <begin position="949"/>
        <end position="960"/>
    </location>
</feature>
<feature type="domain" description="DUF6443" evidence="3">
    <location>
        <begin position="47"/>
        <end position="192"/>
    </location>
</feature>
<dbReference type="OrthoDB" id="976756at2"/>
<evidence type="ECO:0000313" key="4">
    <source>
        <dbReference type="EMBL" id="OQP38761.1"/>
    </source>
</evidence>
<dbReference type="InterPro" id="IPR022385">
    <property type="entry name" value="Rhs_assc_core"/>
</dbReference>
<evidence type="ECO:0000313" key="5">
    <source>
        <dbReference type="Proteomes" id="UP000192610"/>
    </source>
</evidence>
<feature type="chain" id="PRO_5010702273" description="DUF6443 domain-containing protein" evidence="2">
    <location>
        <begin position="26"/>
        <end position="1458"/>
    </location>
</feature>
<dbReference type="InterPro" id="IPR050708">
    <property type="entry name" value="T6SS_VgrG/RHS"/>
</dbReference>
<feature type="region of interest" description="Disordered" evidence="1">
    <location>
        <begin position="938"/>
        <end position="960"/>
    </location>
</feature>
<evidence type="ECO:0000256" key="2">
    <source>
        <dbReference type="SAM" id="SignalP"/>
    </source>
</evidence>
<dbReference type="PANTHER" id="PTHR32305:SF15">
    <property type="entry name" value="PROTEIN RHSA-RELATED"/>
    <property type="match status" value="1"/>
</dbReference>
<reference evidence="5" key="1">
    <citation type="submission" date="2016-04" db="EMBL/GenBank/DDBJ databases">
        <authorList>
            <person name="Chen L."/>
            <person name="Zhuang W."/>
            <person name="Wang G."/>
        </authorList>
    </citation>
    <scope>NUCLEOTIDE SEQUENCE [LARGE SCALE GENOMIC DNA]</scope>
    <source>
        <strain evidence="5">17621</strain>
    </source>
</reference>
<name>A0A1V9DY54_9BACT</name>
<feature type="signal peptide" evidence="2">
    <location>
        <begin position="1"/>
        <end position="25"/>
    </location>
</feature>
<dbReference type="RefSeq" id="WP_081204769.1">
    <property type="nucleotide sequence ID" value="NZ_FOCZ01000004.1"/>
</dbReference>
<comment type="caution">
    <text evidence="4">The sequence shown here is derived from an EMBL/GenBank/DDBJ whole genome shotgun (WGS) entry which is preliminary data.</text>
</comment>
<sequence>MFSHATIKFSLAMLFALPANLLLQAQDSTPRFNIPYPAALPINYVRTWDALSPVTDPIQLVVKPRKEVMQTTSYSDGLGRPLQTVIKQGSLISGASPTDLVNMKVYDEYGREVRSFLPYASTDTKGVIKFGPFEQQQLFYNSNNANSPISGQGETFFYGKTEYEPSPLNRVDRAYAPGNSWVNQGKGIQVKYLNNTGADEVRIWNVSDVNNDFGTYSSPGNYPAATLFKTITIDEHNNQVIEFKTKEGLVVLKKVQVKTTTFDNGSGSGHGDWLCTYYLYDDYNQLRAVVQPAGVDWLRQNGWGLTSEILKEQVFRYEYDQRNRMIMKKVPGAEPVQMVYDARDRLVMTQDAKMKMAAQMQWLVTKYDDINRPVATYLITDPANYLDAAWHRTQASASISYPNVSVYSNQLLTEIHYDNYDGIPTGLAGTLNASGYPTYLDAAASEFPDPLTPARSVLGLVTWTRTKVLGENTYISSCSIYDDKKRVIQVQSLNYTNALDIITSQYNFSGQLLRSHIKHQKGGTNPQTYDVATKNNYDNLGRLASVENNLNSGGWKKVVEITYDAIGQMKTKKLSPDFNGLGLEKMEYDYNIQGWMLGANRKYAKETNNIDHYFGFDLGYDKQTVGTLGSYGQPQFNGNITGTVWKSKGDGEIRKYDYSYDPANRITGADFNQYSSGFNKTAGVDFTVSNLTYDLNGNILTQKQMGLKGGSSASIDQLKYNYYDYSNRLKNVLDSGNDPQTMLGDFRSSQKYIAELGGGKTNQAVDYDQDENGNLKYDQNKDIESITYNHLNLPQTITIEGNKGSIEYVYDAAGTKLKKVVHETGKQDKTTLYLFGIYEDEVLQFLPMEEGRIRPMRDTNGAVTSFTYDYFVKDHLGNVRMVLTEEQKVDIYPAATLEGDFVANTGAVSTEKNFYNMQGTNIVLKNVATGLTEDYKNKNGGSGELDPPVNNNSNGNPTASSEKLYLLDASDGVGKTGLGITLKVMSGDRIDIYGKSYYFDNTAPNSYQVPVLDLLTGLLGAPTGATVGKAVTATGLSGVTDIYNGVNNFLTNPGRNNGTTTVPKAYINWVLLDDNFKYVNGNFDRVGGAGTLKNHLLSNIPVTRNGYLYVYVSNESPVKVFFDNLQVIHTKGPLLEETHYYPFGLTMAGISSKALKAQYYENKRGFNGNELQNKEFSDGSGLETYDFNARMYDPQIGRFFQIDPLSDLSVSLSQYNFSSNSPINRNDPSGLKDTIVNGQQVQRDKDLATVYVTGKKNPNSDNQSAGGRLWRNHVNHILKVPTRVSNLFELGANSMLRTNMIWLTDDLLERVKKDPAMVTHQQQIIKLLKTDPRFKKVLFIYSNTGASVQFGGNRATGEDWFGLSDQNPLLHSETWEVASDPLTWTLRHANIQTDAIIKEDGTIVMTHYISDKLDLRPGPGHTEAYNTVTSGLGPIYHDFFRGSDKMQVRGNWSTTINE</sequence>
<dbReference type="InterPro" id="IPR045619">
    <property type="entry name" value="DUF6443"/>
</dbReference>
<evidence type="ECO:0000256" key="1">
    <source>
        <dbReference type="SAM" id="MobiDB-lite"/>
    </source>
</evidence>
<dbReference type="EMBL" id="LVXG01000082">
    <property type="protein sequence ID" value="OQP38761.1"/>
    <property type="molecule type" value="Genomic_DNA"/>
</dbReference>
<proteinExistence type="predicted"/>
<organism evidence="4 5">
    <name type="scientific">Niastella yeongjuensis</name>
    <dbReference type="NCBI Taxonomy" id="354355"/>
    <lineage>
        <taxon>Bacteria</taxon>
        <taxon>Pseudomonadati</taxon>
        <taxon>Bacteroidota</taxon>
        <taxon>Chitinophagia</taxon>
        <taxon>Chitinophagales</taxon>
        <taxon>Chitinophagaceae</taxon>
        <taxon>Niastella</taxon>
    </lineage>
</organism>
<evidence type="ECO:0000259" key="3">
    <source>
        <dbReference type="Pfam" id="PF20041"/>
    </source>
</evidence>
<dbReference type="Pfam" id="PF20041">
    <property type="entry name" value="DUF6443"/>
    <property type="match status" value="1"/>
</dbReference>
<keyword evidence="5" id="KW-1185">Reference proteome</keyword>
<dbReference type="PANTHER" id="PTHR32305">
    <property type="match status" value="1"/>
</dbReference>
<dbReference type="Proteomes" id="UP000192610">
    <property type="component" value="Unassembled WGS sequence"/>
</dbReference>
<accession>A0A1V9DY54</accession>
<dbReference type="NCBIfam" id="TIGR03696">
    <property type="entry name" value="Rhs_assc_core"/>
    <property type="match status" value="1"/>
</dbReference>
<gene>
    <name evidence="4" type="ORF">A4H97_18765</name>
</gene>
<dbReference type="STRING" id="354355.SAMN05660816_02650"/>
<dbReference type="Gene3D" id="2.180.10.10">
    <property type="entry name" value="RHS repeat-associated core"/>
    <property type="match status" value="2"/>
</dbReference>
<keyword evidence="2" id="KW-0732">Signal</keyword>
<protein>
    <recommendedName>
        <fullName evidence="3">DUF6443 domain-containing protein</fullName>
    </recommendedName>
</protein>